<dbReference type="GO" id="GO:0046166">
    <property type="term" value="P:glyceraldehyde-3-phosphate biosynthetic process"/>
    <property type="evidence" value="ECO:0007669"/>
    <property type="project" value="TreeGrafter"/>
</dbReference>
<dbReference type="InterPro" id="IPR022896">
    <property type="entry name" value="TrioseP_Isoase_bac/euk"/>
</dbReference>
<dbReference type="HAMAP" id="MF_00147_B">
    <property type="entry name" value="TIM_B"/>
    <property type="match status" value="1"/>
</dbReference>
<dbReference type="AlphaFoldDB" id="A0A1G1ZNV7"/>
<keyword evidence="2 6" id="KW-0312">Gluconeogenesis</keyword>
<evidence type="ECO:0000313" key="9">
    <source>
        <dbReference type="Proteomes" id="UP000177942"/>
    </source>
</evidence>
<evidence type="ECO:0000313" key="8">
    <source>
        <dbReference type="EMBL" id="OGY65846.1"/>
    </source>
</evidence>
<dbReference type="InterPro" id="IPR020861">
    <property type="entry name" value="Triosephosphate_isomerase_AS"/>
</dbReference>
<dbReference type="InterPro" id="IPR035990">
    <property type="entry name" value="TIM_sf"/>
</dbReference>
<organism evidence="8 9">
    <name type="scientific">Candidatus Harrisonbacteria bacterium RIFCSPLOWO2_01_FULL_44_18</name>
    <dbReference type="NCBI Taxonomy" id="1798407"/>
    <lineage>
        <taxon>Bacteria</taxon>
        <taxon>Candidatus Harrisoniibacteriota</taxon>
    </lineage>
</organism>
<dbReference type="GO" id="GO:0019563">
    <property type="term" value="P:glycerol catabolic process"/>
    <property type="evidence" value="ECO:0007669"/>
    <property type="project" value="TreeGrafter"/>
</dbReference>
<dbReference type="Pfam" id="PF00121">
    <property type="entry name" value="TIM"/>
    <property type="match status" value="1"/>
</dbReference>
<dbReference type="CDD" id="cd00311">
    <property type="entry name" value="TIM"/>
    <property type="match status" value="1"/>
</dbReference>
<sequence length="242" mass="26330">MRKIIIANWKMNPDSTGRATKLAEESDIEGLVICPPFPFLKVAGKVIKKAELGAQDLFWEEEGPYTGEVSGAQLKDLGVEYVIIGHSERRKLGETDEMAAKKIVAAVKTGLTPILCVGESKKERASGKTKEVLEKEVRIDLSLVASGYTLNPIIIAYEPIWAIGTGVPDKPENTVEMAKFIKKTLLASGYTLNPIIIYGGSVNSKNAKDFLKHKEIEGALVGGASLDAEEIKKIVEISKKYA</sequence>
<feature type="active site" description="Proton acceptor" evidence="6">
    <location>
        <position position="158"/>
    </location>
</feature>
<dbReference type="PROSITE" id="PS51440">
    <property type="entry name" value="TIM_2"/>
    <property type="match status" value="1"/>
</dbReference>
<dbReference type="GO" id="GO:0004807">
    <property type="term" value="F:triose-phosphate isomerase activity"/>
    <property type="evidence" value="ECO:0007669"/>
    <property type="project" value="UniProtKB-UniRule"/>
</dbReference>
<evidence type="ECO:0000256" key="4">
    <source>
        <dbReference type="ARBA" id="ARBA00023152"/>
    </source>
</evidence>
<keyword evidence="4 6" id="KW-0324">Glycolysis</keyword>
<dbReference type="Proteomes" id="UP000177942">
    <property type="component" value="Unassembled WGS sequence"/>
</dbReference>
<dbReference type="PANTHER" id="PTHR21139">
    <property type="entry name" value="TRIOSEPHOSPHATE ISOMERASE"/>
    <property type="match status" value="1"/>
</dbReference>
<evidence type="ECO:0000256" key="7">
    <source>
        <dbReference type="RuleBase" id="RU363013"/>
    </source>
</evidence>
<dbReference type="PROSITE" id="PS00171">
    <property type="entry name" value="TIM_1"/>
    <property type="match status" value="1"/>
</dbReference>
<name>A0A1G1ZNV7_9BACT</name>
<comment type="catalytic activity">
    <reaction evidence="6 7">
        <text>D-glyceraldehyde 3-phosphate = dihydroxyacetone phosphate</text>
        <dbReference type="Rhea" id="RHEA:18585"/>
        <dbReference type="ChEBI" id="CHEBI:57642"/>
        <dbReference type="ChEBI" id="CHEBI:59776"/>
        <dbReference type="EC" id="5.3.1.1"/>
    </reaction>
</comment>
<dbReference type="STRING" id="1798407.A3A16_02155"/>
<dbReference type="Gene3D" id="3.20.20.70">
    <property type="entry name" value="Aldolase class I"/>
    <property type="match status" value="1"/>
</dbReference>
<dbReference type="UniPathway" id="UPA00138"/>
<evidence type="ECO:0000256" key="2">
    <source>
        <dbReference type="ARBA" id="ARBA00022432"/>
    </source>
</evidence>
<feature type="binding site" evidence="6">
    <location>
        <position position="164"/>
    </location>
    <ligand>
        <name>substrate</name>
    </ligand>
</feature>
<feature type="active site" description="Electrophile" evidence="6">
    <location>
        <position position="86"/>
    </location>
</feature>
<comment type="subcellular location">
    <subcellularLocation>
        <location evidence="6 7">Cytoplasm</location>
    </subcellularLocation>
</comment>
<comment type="similarity">
    <text evidence="1 6 7">Belongs to the triosephosphate isomerase family.</text>
</comment>
<evidence type="ECO:0000256" key="5">
    <source>
        <dbReference type="ARBA" id="ARBA00023235"/>
    </source>
</evidence>
<evidence type="ECO:0000256" key="6">
    <source>
        <dbReference type="HAMAP-Rule" id="MF_00147"/>
    </source>
</evidence>
<comment type="subunit">
    <text evidence="6 7">Homodimer.</text>
</comment>
<evidence type="ECO:0000256" key="1">
    <source>
        <dbReference type="ARBA" id="ARBA00007422"/>
    </source>
</evidence>
<feature type="binding site" evidence="6">
    <location>
        <position position="201"/>
    </location>
    <ligand>
        <name>substrate</name>
    </ligand>
</feature>
<dbReference type="EMBL" id="MHJJ01000006">
    <property type="protein sequence ID" value="OGY65846.1"/>
    <property type="molecule type" value="Genomic_DNA"/>
</dbReference>
<feature type="binding site" evidence="6">
    <location>
        <begin position="8"/>
        <end position="10"/>
    </location>
    <ligand>
        <name>substrate</name>
    </ligand>
</feature>
<dbReference type="GO" id="GO:0005829">
    <property type="term" value="C:cytosol"/>
    <property type="evidence" value="ECO:0007669"/>
    <property type="project" value="TreeGrafter"/>
</dbReference>
<gene>
    <name evidence="6" type="primary">tpiA</name>
    <name evidence="8" type="ORF">A3A16_02155</name>
</gene>
<dbReference type="InterPro" id="IPR000652">
    <property type="entry name" value="Triosephosphate_isomerase"/>
</dbReference>
<accession>A0A1G1ZNV7</accession>
<dbReference type="GO" id="GO:0006094">
    <property type="term" value="P:gluconeogenesis"/>
    <property type="evidence" value="ECO:0007669"/>
    <property type="project" value="UniProtKB-UniRule"/>
</dbReference>
<keyword evidence="3 6" id="KW-0963">Cytoplasm</keyword>
<dbReference type="UniPathway" id="UPA00109">
    <property type="reaction ID" value="UER00189"/>
</dbReference>
<comment type="function">
    <text evidence="6">Involved in the gluconeogenesis. Catalyzes stereospecifically the conversion of dihydroxyacetone phosphate (DHAP) to D-glyceraldehyde-3-phosphate (G3P).</text>
</comment>
<comment type="pathway">
    <text evidence="6 7">Carbohydrate biosynthesis; gluconeogenesis.</text>
</comment>
<comment type="caution">
    <text evidence="8">The sequence shown here is derived from an EMBL/GenBank/DDBJ whole genome shotgun (WGS) entry which is preliminary data.</text>
</comment>
<evidence type="ECO:0000256" key="3">
    <source>
        <dbReference type="ARBA" id="ARBA00022490"/>
    </source>
</evidence>
<dbReference type="SUPFAM" id="SSF51351">
    <property type="entry name" value="Triosephosphate isomerase (TIM)"/>
    <property type="match status" value="1"/>
</dbReference>
<dbReference type="PANTHER" id="PTHR21139:SF42">
    <property type="entry name" value="TRIOSEPHOSPHATE ISOMERASE"/>
    <property type="match status" value="1"/>
</dbReference>
<dbReference type="InterPro" id="IPR013785">
    <property type="entry name" value="Aldolase_TIM"/>
</dbReference>
<protein>
    <recommendedName>
        <fullName evidence="6 7">Triosephosphate isomerase</fullName>
        <shortName evidence="6">TIM</shortName>
        <shortName evidence="6">TPI</shortName>
        <ecNumber evidence="6 7">5.3.1.1</ecNumber>
    </recommendedName>
    <alternativeName>
        <fullName evidence="6">Triose-phosphate isomerase</fullName>
    </alternativeName>
</protein>
<dbReference type="EC" id="5.3.1.1" evidence="6 7"/>
<feature type="binding site" evidence="6">
    <location>
        <begin position="222"/>
        <end position="223"/>
    </location>
    <ligand>
        <name>substrate</name>
    </ligand>
</feature>
<proteinExistence type="inferred from homology"/>
<keyword evidence="5 6" id="KW-0413">Isomerase</keyword>
<comment type="pathway">
    <text evidence="6 7">Carbohydrate degradation; glycolysis; D-glyceraldehyde 3-phosphate from glycerone phosphate: step 1/1.</text>
</comment>
<dbReference type="GO" id="GO:0006096">
    <property type="term" value="P:glycolytic process"/>
    <property type="evidence" value="ECO:0007669"/>
    <property type="project" value="UniProtKB-UniRule"/>
</dbReference>
<reference evidence="8 9" key="1">
    <citation type="journal article" date="2016" name="Nat. Commun.">
        <title>Thousands of microbial genomes shed light on interconnected biogeochemical processes in an aquifer system.</title>
        <authorList>
            <person name="Anantharaman K."/>
            <person name="Brown C.T."/>
            <person name="Hug L.A."/>
            <person name="Sharon I."/>
            <person name="Castelle C.J."/>
            <person name="Probst A.J."/>
            <person name="Thomas B.C."/>
            <person name="Singh A."/>
            <person name="Wilkins M.J."/>
            <person name="Karaoz U."/>
            <person name="Brodie E.L."/>
            <person name="Williams K.H."/>
            <person name="Hubbard S.S."/>
            <person name="Banfield J.F."/>
        </authorList>
    </citation>
    <scope>NUCLEOTIDE SEQUENCE [LARGE SCALE GENOMIC DNA]</scope>
</reference>
<dbReference type="NCBIfam" id="TIGR00419">
    <property type="entry name" value="tim"/>
    <property type="match status" value="1"/>
</dbReference>